<sequence length="720" mass="73621">MSNPEQPSQAPHDPAQGGEQSAGPSAQAEAGFQAGPGYQAGPGHPGPQPDPTGYHYQAPGGPRPTDGFFDSVRRTGLVRTEQRWVGGVAGGLARRLGVDPVLVRCVWAVLCVFTGVGLIIYGLGWALIPEERDGRIHVQQALEGDVDAGLAGAIAAILAGAALSDHGILPGWFVGEGLGHVIAGMAWFGLNVAVVCLVVWAVVRVIQRRREHRQAQTAAMAAGPVPPQGAAAWQAPRSAAAPQPGPAPAATPQPAPAPAATPQPGPAPSTAQAPAGSGPRPVYTYSGAPGGARVSTPPPSAAAPARPLQPVQPPRPPKPRVPGPGRTVSLIVLGLALLALAASVLGVSTGTLGVLGAGLVAAGAVVGLLGLGVTISALRGRRGGWMTGFGWLAAFAAVPVLALGTAFPSGSVSGAVELRPVVVTVTDRMLQDAAQSRDKVLDLGSYGAADVTVDLTKLGDGPYPVKNVTIEVGSGAIRLLTKQTQSMEAITAVNLGTLHGDVHGRWTADGAQTDLTSTTWPERFTFSGERLLSTVIYENDGLSTHATLRSENAAAEEPALSIKAVLGMGEISVSERAAGSPFWAGYKMGDYWIVDSWTDVKGKTHSDSDLPIPDMTHPVVSAGQANQCLTQAKALSAKQYASQDEEDLNSYENSDEWVTLDNLSSLTPTAKAAMASCLDQVIATGSVPKEGTTTATDPSATPSPSAEAEPTATQSAQPAA</sequence>
<feature type="region of interest" description="Disordered" evidence="6">
    <location>
        <begin position="686"/>
        <end position="720"/>
    </location>
</feature>
<feature type="region of interest" description="Disordered" evidence="6">
    <location>
        <begin position="1"/>
        <end position="70"/>
    </location>
</feature>
<evidence type="ECO:0000313" key="9">
    <source>
        <dbReference type="EMBL" id="PKY98792.1"/>
    </source>
</evidence>
<evidence type="ECO:0000256" key="1">
    <source>
        <dbReference type="ARBA" id="ARBA00004162"/>
    </source>
</evidence>
<feature type="transmembrane region" description="Helical" evidence="7">
    <location>
        <begin position="106"/>
        <end position="128"/>
    </location>
</feature>
<gene>
    <name evidence="9" type="ORF">CYJ26_05175</name>
</gene>
<evidence type="ECO:0000256" key="3">
    <source>
        <dbReference type="ARBA" id="ARBA00022692"/>
    </source>
</evidence>
<feature type="transmembrane region" description="Helical" evidence="7">
    <location>
        <begin position="181"/>
        <end position="203"/>
    </location>
</feature>
<evidence type="ECO:0000256" key="4">
    <source>
        <dbReference type="ARBA" id="ARBA00022989"/>
    </source>
</evidence>
<dbReference type="Pfam" id="PF04024">
    <property type="entry name" value="PspC"/>
    <property type="match status" value="1"/>
</dbReference>
<name>A0A2I1KT29_9ACTO</name>
<dbReference type="GO" id="GO:0005886">
    <property type="term" value="C:plasma membrane"/>
    <property type="evidence" value="ECO:0007669"/>
    <property type="project" value="UniProtKB-SubCell"/>
</dbReference>
<comment type="caution">
    <text evidence="9">The sequence shown here is derived from an EMBL/GenBank/DDBJ whole genome shotgun (WGS) entry which is preliminary data.</text>
</comment>
<feature type="transmembrane region" description="Helical" evidence="7">
    <location>
        <begin position="328"/>
        <end position="348"/>
    </location>
</feature>
<dbReference type="InterPro" id="IPR007168">
    <property type="entry name" value="Phageshock_PspC_N"/>
</dbReference>
<keyword evidence="4 7" id="KW-1133">Transmembrane helix</keyword>
<evidence type="ECO:0000256" key="5">
    <source>
        <dbReference type="ARBA" id="ARBA00023136"/>
    </source>
</evidence>
<feature type="compositionally biased region" description="Low complexity" evidence="6">
    <location>
        <begin position="692"/>
        <end position="713"/>
    </location>
</feature>
<evidence type="ECO:0000313" key="10">
    <source>
        <dbReference type="Proteomes" id="UP000234778"/>
    </source>
</evidence>
<protein>
    <recommendedName>
        <fullName evidence="8">Phage shock protein PspC N-terminal domain-containing protein</fullName>
    </recommendedName>
</protein>
<organism evidence="9 10">
    <name type="scientific">Actinomyces urogenitalis</name>
    <dbReference type="NCBI Taxonomy" id="103621"/>
    <lineage>
        <taxon>Bacteria</taxon>
        <taxon>Bacillati</taxon>
        <taxon>Actinomycetota</taxon>
        <taxon>Actinomycetes</taxon>
        <taxon>Actinomycetales</taxon>
        <taxon>Actinomycetaceae</taxon>
        <taxon>Actinomyces</taxon>
    </lineage>
</organism>
<keyword evidence="5 7" id="KW-0472">Membrane</keyword>
<dbReference type="EMBL" id="PKHA01000004">
    <property type="protein sequence ID" value="PKY98792.1"/>
    <property type="molecule type" value="Genomic_DNA"/>
</dbReference>
<dbReference type="Proteomes" id="UP000234778">
    <property type="component" value="Unassembled WGS sequence"/>
</dbReference>
<feature type="transmembrane region" description="Helical" evidence="7">
    <location>
        <begin position="354"/>
        <end position="377"/>
    </location>
</feature>
<keyword evidence="3 7" id="KW-0812">Transmembrane</keyword>
<feature type="region of interest" description="Disordered" evidence="6">
    <location>
        <begin position="217"/>
        <end position="323"/>
    </location>
</feature>
<keyword evidence="2" id="KW-1003">Cell membrane</keyword>
<evidence type="ECO:0000256" key="2">
    <source>
        <dbReference type="ARBA" id="ARBA00022475"/>
    </source>
</evidence>
<feature type="domain" description="Phage shock protein PspC N-terminal" evidence="8">
    <location>
        <begin position="77"/>
        <end position="131"/>
    </location>
</feature>
<feature type="compositionally biased region" description="Pro residues" evidence="6">
    <location>
        <begin position="243"/>
        <end position="267"/>
    </location>
</feature>
<feature type="compositionally biased region" description="Low complexity" evidence="6">
    <location>
        <begin position="218"/>
        <end position="242"/>
    </location>
</feature>
<feature type="compositionally biased region" description="Low complexity" evidence="6">
    <location>
        <begin position="268"/>
        <end position="279"/>
    </location>
</feature>
<reference evidence="9 10" key="1">
    <citation type="submission" date="2017-12" db="EMBL/GenBank/DDBJ databases">
        <title>Phylogenetic diversity of female urinary microbiome.</title>
        <authorList>
            <person name="Thomas-White K."/>
            <person name="Wolfe A.J."/>
        </authorList>
    </citation>
    <scope>NUCLEOTIDE SEQUENCE [LARGE SCALE GENOMIC DNA]</scope>
    <source>
        <strain evidence="9 10">UMB0319</strain>
    </source>
</reference>
<dbReference type="AlphaFoldDB" id="A0A2I1KT29"/>
<dbReference type="GeneID" id="81708324"/>
<comment type="subcellular location">
    <subcellularLocation>
        <location evidence="1">Cell membrane</location>
        <topology evidence="1">Single-pass membrane protein</topology>
    </subcellularLocation>
</comment>
<accession>A0A2I1KT29</accession>
<feature type="transmembrane region" description="Helical" evidence="7">
    <location>
        <begin position="389"/>
        <end position="407"/>
    </location>
</feature>
<evidence type="ECO:0000259" key="8">
    <source>
        <dbReference type="Pfam" id="PF04024"/>
    </source>
</evidence>
<dbReference type="RefSeq" id="WP_101638087.1">
    <property type="nucleotide sequence ID" value="NZ_JBKUIE010000004.1"/>
</dbReference>
<feature type="compositionally biased region" description="Pro residues" evidence="6">
    <location>
        <begin position="310"/>
        <end position="322"/>
    </location>
</feature>
<dbReference type="PANTHER" id="PTHR33885:SF3">
    <property type="entry name" value="PHAGE SHOCK PROTEIN C"/>
    <property type="match status" value="1"/>
</dbReference>
<proteinExistence type="predicted"/>
<evidence type="ECO:0000256" key="6">
    <source>
        <dbReference type="SAM" id="MobiDB-lite"/>
    </source>
</evidence>
<evidence type="ECO:0000256" key="7">
    <source>
        <dbReference type="SAM" id="Phobius"/>
    </source>
</evidence>
<dbReference type="InterPro" id="IPR052027">
    <property type="entry name" value="PspC"/>
</dbReference>
<dbReference type="PANTHER" id="PTHR33885">
    <property type="entry name" value="PHAGE SHOCK PROTEIN C"/>
    <property type="match status" value="1"/>
</dbReference>
<feature type="transmembrane region" description="Helical" evidence="7">
    <location>
        <begin position="148"/>
        <end position="169"/>
    </location>
</feature>